<reference evidence="3 4" key="1">
    <citation type="submission" date="2023-06" db="EMBL/GenBank/DDBJ databases">
        <title>Black Yeasts Isolated from many extreme environments.</title>
        <authorList>
            <person name="Coleine C."/>
            <person name="Stajich J.E."/>
            <person name="Selbmann L."/>
        </authorList>
    </citation>
    <scope>NUCLEOTIDE SEQUENCE [LARGE SCALE GENOMIC DNA]</scope>
    <source>
        <strain evidence="3 4">CCFEE 5887</strain>
    </source>
</reference>
<dbReference type="GO" id="GO:0045944">
    <property type="term" value="P:positive regulation of transcription by RNA polymerase II"/>
    <property type="evidence" value="ECO:0007669"/>
    <property type="project" value="TreeGrafter"/>
</dbReference>
<dbReference type="AlphaFoldDB" id="A0AAV9QH82"/>
<keyword evidence="2" id="KW-0539">Nucleus</keyword>
<dbReference type="GO" id="GO:0000976">
    <property type="term" value="F:transcription cis-regulatory region binding"/>
    <property type="evidence" value="ECO:0007669"/>
    <property type="project" value="TreeGrafter"/>
</dbReference>
<dbReference type="InterPro" id="IPR021858">
    <property type="entry name" value="Fun_TF"/>
</dbReference>
<keyword evidence="4" id="KW-1185">Reference proteome</keyword>
<comment type="caution">
    <text evidence="3">The sequence shown here is derived from an EMBL/GenBank/DDBJ whole genome shotgun (WGS) entry which is preliminary data.</text>
</comment>
<evidence type="ECO:0000256" key="2">
    <source>
        <dbReference type="ARBA" id="ARBA00023242"/>
    </source>
</evidence>
<sequence length="384" mass="43444">MQHFIQNLATWFDLFDPHRRFALQVPNRASICPTLQKAIFALAARHLSQLTDLDPLLANRYYQQCIEELIPRFEDLNAMLDEDLLCATVILRLLEELDVSITGYDNERHLRGIQILGSAQAQHAAMSGGLREAAFWAGLHQEVFMAFATQRSATPLLSSYCSIDRSFAPADDRTWTCRILVHCAEILTFCFGQGQAQRQTPNGSDSNRRVVEWQHHLDYAHGWHASRPRSCFPFFSSPPTSGSVFPSAYYHLPVQLTGALYYHLCLVLLALNNPMLESDFVGTYKNRIQAMRQSAQALKVLDQEVRLHVRALCGIALCNGYLTPATTIASTALSICGEHFAADVDRHEQEALLDILVQNEIKHGWPTSAAQQRLKRLWNWHTDV</sequence>
<dbReference type="PANTHER" id="PTHR37534">
    <property type="entry name" value="TRANSCRIPTIONAL ACTIVATOR PROTEIN UGA3"/>
    <property type="match status" value="1"/>
</dbReference>
<evidence type="ECO:0000313" key="4">
    <source>
        <dbReference type="Proteomes" id="UP001345827"/>
    </source>
</evidence>
<dbReference type="EMBL" id="JAXLQG010000004">
    <property type="protein sequence ID" value="KAK5540864.1"/>
    <property type="molecule type" value="Genomic_DNA"/>
</dbReference>
<dbReference type="Pfam" id="PF11951">
    <property type="entry name" value="Fungal_trans_2"/>
    <property type="match status" value="1"/>
</dbReference>
<dbReference type="PANTHER" id="PTHR37534:SF2">
    <property type="entry name" value="N-ACETYLTRANSFERASE DOMAIN-CONTAINING PROTEIN"/>
    <property type="match status" value="1"/>
</dbReference>
<organism evidence="3 4">
    <name type="scientific">Vermiconidia calcicola</name>
    <dbReference type="NCBI Taxonomy" id="1690605"/>
    <lineage>
        <taxon>Eukaryota</taxon>
        <taxon>Fungi</taxon>
        <taxon>Dikarya</taxon>
        <taxon>Ascomycota</taxon>
        <taxon>Pezizomycotina</taxon>
        <taxon>Dothideomycetes</taxon>
        <taxon>Dothideomycetidae</taxon>
        <taxon>Mycosphaerellales</taxon>
        <taxon>Extremaceae</taxon>
        <taxon>Vermiconidia</taxon>
    </lineage>
</organism>
<protein>
    <submittedName>
        <fullName evidence="3">Uncharacterized protein</fullName>
    </submittedName>
</protein>
<name>A0AAV9QH82_9PEZI</name>
<evidence type="ECO:0000313" key="3">
    <source>
        <dbReference type="EMBL" id="KAK5540864.1"/>
    </source>
</evidence>
<proteinExistence type="predicted"/>
<evidence type="ECO:0000256" key="1">
    <source>
        <dbReference type="ARBA" id="ARBA00004123"/>
    </source>
</evidence>
<dbReference type="GO" id="GO:0003700">
    <property type="term" value="F:DNA-binding transcription factor activity"/>
    <property type="evidence" value="ECO:0007669"/>
    <property type="project" value="TreeGrafter"/>
</dbReference>
<dbReference type="GO" id="GO:0005634">
    <property type="term" value="C:nucleus"/>
    <property type="evidence" value="ECO:0007669"/>
    <property type="project" value="UniProtKB-SubCell"/>
</dbReference>
<accession>A0AAV9QH82</accession>
<gene>
    <name evidence="3" type="ORF">LTR25_002641</name>
</gene>
<dbReference type="Proteomes" id="UP001345827">
    <property type="component" value="Unassembled WGS sequence"/>
</dbReference>
<comment type="subcellular location">
    <subcellularLocation>
        <location evidence="1">Nucleus</location>
    </subcellularLocation>
</comment>